<evidence type="ECO:0000256" key="1">
    <source>
        <dbReference type="SAM" id="Phobius"/>
    </source>
</evidence>
<keyword evidence="3" id="KW-0418">Kinase</keyword>
<keyword evidence="1" id="KW-0472">Membrane</keyword>
<dbReference type="Gene3D" id="3.30.565.10">
    <property type="entry name" value="Histidine kinase-like ATPase, C-terminal domain"/>
    <property type="match status" value="1"/>
</dbReference>
<keyword evidence="3" id="KW-0808">Transferase</keyword>
<keyword evidence="1" id="KW-1133">Transmembrane helix</keyword>
<evidence type="ECO:0000313" key="4">
    <source>
        <dbReference type="Proteomes" id="UP000190016"/>
    </source>
</evidence>
<dbReference type="InterPro" id="IPR050640">
    <property type="entry name" value="Bact_2-comp_sensor_kinase"/>
</dbReference>
<keyword evidence="1" id="KW-0812">Transmembrane</keyword>
<feature type="transmembrane region" description="Helical" evidence="1">
    <location>
        <begin position="53"/>
        <end position="76"/>
    </location>
</feature>
<reference evidence="3 4" key="1">
    <citation type="submission" date="2016-07" db="EMBL/GenBank/DDBJ databases">
        <title>Revisiting the Taxonomy of the Elizabethkingia Genus based on Whole-Genome Sequencing, Optical Mapping, and MALDI-TOF.</title>
        <authorList>
            <person name="Nicholson A.C."/>
        </authorList>
    </citation>
    <scope>NUCLEOTIDE SEQUENCE [LARGE SCALE GENOMIC DNA]</scope>
    <source>
        <strain evidence="3 4">C1558</strain>
    </source>
</reference>
<dbReference type="PANTHER" id="PTHR34220">
    <property type="entry name" value="SENSOR HISTIDINE KINASE YPDA"/>
    <property type="match status" value="1"/>
</dbReference>
<dbReference type="RefSeq" id="WP_078778931.1">
    <property type="nucleotide sequence ID" value="NZ_MBDS01000016.1"/>
</dbReference>
<sequence>MKRTNEVFFKNHWKRVLIILPAFFILYLIGYIMDPFSEYAQTFFSRPIPDMLTDFGITIIFCTIVCEISIMISNYWMDRKLPWIEHSRKRFVIETLLNFVAVLGILFIIFSIYSYYVPEAGMHSVLTDSKYIQETREIMQQFLITLMVTFLIMVINTGNSILLKWKNTAVRAAESDRIAMEAELQSLKLQLDPHFVFNNLSVLSELILRDQQLGYEYAENFTKIYRYMLVNSKKNVIHLEEEIKFLNAYIFLLKQRVGDGLVFEIDIDRKQYLNSLPPMTLQLLVENAMKHNKTSKNNPLHLKIYSNSEHSIVIENNFNPLETNTPSSGIGLENIARRYRLLGAAQPEIFQDNQIFKVTVPLIELK</sequence>
<feature type="transmembrane region" description="Helical" evidence="1">
    <location>
        <begin position="96"/>
        <end position="118"/>
    </location>
</feature>
<dbReference type="Proteomes" id="UP000190016">
    <property type="component" value="Unassembled WGS sequence"/>
</dbReference>
<dbReference type="EMBL" id="MBDS01000016">
    <property type="protein sequence ID" value="OPB87449.1"/>
    <property type="molecule type" value="Genomic_DNA"/>
</dbReference>
<feature type="transmembrane region" description="Helical" evidence="1">
    <location>
        <begin position="12"/>
        <end position="33"/>
    </location>
</feature>
<comment type="caution">
    <text evidence="3">The sequence shown here is derived from an EMBL/GenBank/DDBJ whole genome shotgun (WGS) entry which is preliminary data.</text>
</comment>
<evidence type="ECO:0000259" key="2">
    <source>
        <dbReference type="Pfam" id="PF06580"/>
    </source>
</evidence>
<dbReference type="GO" id="GO:0016301">
    <property type="term" value="F:kinase activity"/>
    <property type="evidence" value="ECO:0007669"/>
    <property type="project" value="UniProtKB-KW"/>
</dbReference>
<dbReference type="PANTHER" id="PTHR34220:SF7">
    <property type="entry name" value="SENSOR HISTIDINE KINASE YPDA"/>
    <property type="match status" value="1"/>
</dbReference>
<accession>A0ABX3N7B3</accession>
<evidence type="ECO:0000313" key="3">
    <source>
        <dbReference type="EMBL" id="OPB87449.1"/>
    </source>
</evidence>
<organism evidence="3 4">
    <name type="scientific">Elizabethkingia ursingii</name>
    <dbReference type="NCBI Taxonomy" id="1756150"/>
    <lineage>
        <taxon>Bacteria</taxon>
        <taxon>Pseudomonadati</taxon>
        <taxon>Bacteroidota</taxon>
        <taxon>Flavobacteriia</taxon>
        <taxon>Flavobacteriales</taxon>
        <taxon>Weeksellaceae</taxon>
        <taxon>Elizabethkingia</taxon>
    </lineage>
</organism>
<dbReference type="InterPro" id="IPR010559">
    <property type="entry name" value="Sig_transdc_His_kin_internal"/>
</dbReference>
<dbReference type="Pfam" id="PF06580">
    <property type="entry name" value="His_kinase"/>
    <property type="match status" value="1"/>
</dbReference>
<feature type="domain" description="Signal transduction histidine kinase internal region" evidence="2">
    <location>
        <begin position="182"/>
        <end position="260"/>
    </location>
</feature>
<feature type="transmembrane region" description="Helical" evidence="1">
    <location>
        <begin position="138"/>
        <end position="156"/>
    </location>
</feature>
<gene>
    <name evidence="3" type="ORF">BB021_09240</name>
</gene>
<protein>
    <submittedName>
        <fullName evidence="3">Histidine kinase</fullName>
    </submittedName>
</protein>
<dbReference type="InterPro" id="IPR036890">
    <property type="entry name" value="HATPase_C_sf"/>
</dbReference>
<proteinExistence type="predicted"/>
<name>A0ABX3N7B3_9FLAO</name>
<keyword evidence="4" id="KW-1185">Reference proteome</keyword>